<keyword evidence="1" id="KW-0812">Transmembrane</keyword>
<gene>
    <name evidence="2" type="ORF">Tcan_00405</name>
</gene>
<keyword evidence="3" id="KW-1185">Reference proteome</keyword>
<sequence length="133" mass="14958">PTFNSILLVIAISTSAASVILYVGVFAVSRKHANLIFLKDQQSLSAFEQRQRQLTATMGLSCIFTLVLYVLPVCTKIILDNSVSEYVWNILDIYAAISQNLNPLSNIIIILLRHHDISERIMHLIPHCVIRLV</sequence>
<feature type="non-terminal residue" evidence="2">
    <location>
        <position position="1"/>
    </location>
</feature>
<dbReference type="SUPFAM" id="SSF81321">
    <property type="entry name" value="Family A G protein-coupled receptor-like"/>
    <property type="match status" value="1"/>
</dbReference>
<dbReference type="InterPro" id="IPR019426">
    <property type="entry name" value="7TM_GPCR_serpentine_rcpt_Srv"/>
</dbReference>
<evidence type="ECO:0000256" key="1">
    <source>
        <dbReference type="SAM" id="Phobius"/>
    </source>
</evidence>
<dbReference type="Pfam" id="PF10323">
    <property type="entry name" value="7TM_GPCR_Srv"/>
    <property type="match status" value="1"/>
</dbReference>
<evidence type="ECO:0000313" key="2">
    <source>
        <dbReference type="EMBL" id="KHN79671.1"/>
    </source>
</evidence>
<feature type="transmembrane region" description="Helical" evidence="1">
    <location>
        <begin position="54"/>
        <end position="73"/>
    </location>
</feature>
<feature type="transmembrane region" description="Helical" evidence="1">
    <location>
        <begin position="6"/>
        <end position="29"/>
    </location>
</feature>
<dbReference type="Proteomes" id="UP000031036">
    <property type="component" value="Unassembled WGS sequence"/>
</dbReference>
<dbReference type="OrthoDB" id="5857186at2759"/>
<name>A0A0B2V893_TOXCA</name>
<feature type="non-terminal residue" evidence="2">
    <location>
        <position position="133"/>
    </location>
</feature>
<protein>
    <submittedName>
        <fullName evidence="2">Uncharacterized protein</fullName>
    </submittedName>
</protein>
<dbReference type="AlphaFoldDB" id="A0A0B2V893"/>
<keyword evidence="1" id="KW-1133">Transmembrane helix</keyword>
<evidence type="ECO:0000313" key="3">
    <source>
        <dbReference type="Proteomes" id="UP000031036"/>
    </source>
</evidence>
<reference evidence="2 3" key="1">
    <citation type="submission" date="2014-11" db="EMBL/GenBank/DDBJ databases">
        <title>Genetic blueprint of the zoonotic pathogen Toxocara canis.</title>
        <authorList>
            <person name="Zhu X.-Q."/>
            <person name="Korhonen P.K."/>
            <person name="Cai H."/>
            <person name="Young N.D."/>
            <person name="Nejsum P."/>
            <person name="von Samson-Himmelstjerna G."/>
            <person name="Boag P.R."/>
            <person name="Tan P."/>
            <person name="Li Q."/>
            <person name="Min J."/>
            <person name="Yang Y."/>
            <person name="Wang X."/>
            <person name="Fang X."/>
            <person name="Hall R.S."/>
            <person name="Hofmann A."/>
            <person name="Sternberg P.W."/>
            <person name="Jex A.R."/>
            <person name="Gasser R.B."/>
        </authorList>
    </citation>
    <scope>NUCLEOTIDE SEQUENCE [LARGE SCALE GENOMIC DNA]</scope>
    <source>
        <strain evidence="2">PN_DK_2014</strain>
    </source>
</reference>
<comment type="caution">
    <text evidence="2">The sequence shown here is derived from an EMBL/GenBank/DDBJ whole genome shotgun (WGS) entry which is preliminary data.</text>
</comment>
<accession>A0A0B2V893</accession>
<organism evidence="2 3">
    <name type="scientific">Toxocara canis</name>
    <name type="common">Canine roundworm</name>
    <dbReference type="NCBI Taxonomy" id="6265"/>
    <lineage>
        <taxon>Eukaryota</taxon>
        <taxon>Metazoa</taxon>
        <taxon>Ecdysozoa</taxon>
        <taxon>Nematoda</taxon>
        <taxon>Chromadorea</taxon>
        <taxon>Rhabditida</taxon>
        <taxon>Spirurina</taxon>
        <taxon>Ascaridomorpha</taxon>
        <taxon>Ascaridoidea</taxon>
        <taxon>Toxocaridae</taxon>
        <taxon>Toxocara</taxon>
    </lineage>
</organism>
<proteinExistence type="predicted"/>
<keyword evidence="1" id="KW-0472">Membrane</keyword>
<dbReference type="EMBL" id="JPKZ01001879">
    <property type="protein sequence ID" value="KHN79671.1"/>
    <property type="molecule type" value="Genomic_DNA"/>
</dbReference>